<keyword evidence="3" id="KW-1185">Reference proteome</keyword>
<proteinExistence type="predicted"/>
<evidence type="ECO:0000313" key="3">
    <source>
        <dbReference type="Proteomes" id="UP001057375"/>
    </source>
</evidence>
<name>A0ABQ5K9H0_9EUKA</name>
<reference evidence="2" key="1">
    <citation type="submission" date="2022-03" db="EMBL/GenBank/DDBJ databases">
        <title>Draft genome sequence of Aduncisulcus paluster, a free-living microaerophilic Fornicata.</title>
        <authorList>
            <person name="Yuyama I."/>
            <person name="Kume K."/>
            <person name="Tamura T."/>
            <person name="Inagaki Y."/>
            <person name="Hashimoto T."/>
        </authorList>
    </citation>
    <scope>NUCLEOTIDE SEQUENCE</scope>
    <source>
        <strain evidence="2">NY0171</strain>
    </source>
</reference>
<evidence type="ECO:0000313" key="2">
    <source>
        <dbReference type="EMBL" id="GKT29063.1"/>
    </source>
</evidence>
<feature type="domain" description="RsbT co-antagonist protein RsbRD N-terminal" evidence="1">
    <location>
        <begin position="50"/>
        <end position="149"/>
    </location>
</feature>
<organism evidence="2 3">
    <name type="scientific">Aduncisulcus paluster</name>
    <dbReference type="NCBI Taxonomy" id="2918883"/>
    <lineage>
        <taxon>Eukaryota</taxon>
        <taxon>Metamonada</taxon>
        <taxon>Carpediemonas-like organisms</taxon>
        <taxon>Aduncisulcus</taxon>
    </lineage>
</organism>
<gene>
    <name evidence="2" type="ORF">ADUPG1_001026</name>
</gene>
<protein>
    <recommendedName>
        <fullName evidence="1">RsbT co-antagonist protein RsbRD N-terminal domain-containing protein</fullName>
    </recommendedName>
</protein>
<dbReference type="Proteomes" id="UP001057375">
    <property type="component" value="Unassembled WGS sequence"/>
</dbReference>
<comment type="caution">
    <text evidence="2">The sequence shown here is derived from an EMBL/GenBank/DDBJ whole genome shotgun (WGS) entry which is preliminary data.</text>
</comment>
<dbReference type="EMBL" id="BQXS01000637">
    <property type="protein sequence ID" value="GKT29063.1"/>
    <property type="molecule type" value="Genomic_DNA"/>
</dbReference>
<accession>A0ABQ5K9H0</accession>
<dbReference type="Pfam" id="PF14361">
    <property type="entry name" value="RsbRD_N"/>
    <property type="match status" value="1"/>
</dbReference>
<evidence type="ECO:0000259" key="1">
    <source>
        <dbReference type="Pfam" id="PF14361"/>
    </source>
</evidence>
<dbReference type="InterPro" id="IPR025751">
    <property type="entry name" value="RsbRD_N_dom"/>
</dbReference>
<sequence length="174" mass="18821">MNCYFACLIPIVRHQSTPSEGALAASIWIMEPSPGVYALTRRTWADLDLVLSRIVAALRAEVSAYSPHGELSDDDIRDVLTVYLADVFHFLGGGPAVHSNAVDNAMRRQLDQGISVTDLLHSYRISASVIWDLLATQAKNNPTATDALINSPSGSIAFGSTPRASKSFDVRLAH</sequence>